<dbReference type="Gene3D" id="3.40.30.10">
    <property type="entry name" value="Glutaredoxin"/>
    <property type="match status" value="1"/>
</dbReference>
<name>A0A1I3ZSS5_9HYPH</name>
<dbReference type="InterPro" id="IPR036249">
    <property type="entry name" value="Thioredoxin-like_sf"/>
</dbReference>
<protein>
    <submittedName>
        <fullName evidence="2">Glutathione S-transferase</fullName>
    </submittedName>
</protein>
<dbReference type="SUPFAM" id="SSF52833">
    <property type="entry name" value="Thioredoxin-like"/>
    <property type="match status" value="1"/>
</dbReference>
<dbReference type="InterPro" id="IPR050931">
    <property type="entry name" value="Mito_Protein_Transport_Metaxin"/>
</dbReference>
<dbReference type="PANTHER" id="PTHR12289:SF67">
    <property type="match status" value="1"/>
</dbReference>
<dbReference type="InterPro" id="IPR004045">
    <property type="entry name" value="Glutathione_S-Trfase_N"/>
</dbReference>
<organism evidence="2 3">
    <name type="scientific">Pseudovibrio ascidiaceicola</name>
    <dbReference type="NCBI Taxonomy" id="285279"/>
    <lineage>
        <taxon>Bacteria</taxon>
        <taxon>Pseudomonadati</taxon>
        <taxon>Pseudomonadota</taxon>
        <taxon>Alphaproteobacteria</taxon>
        <taxon>Hyphomicrobiales</taxon>
        <taxon>Stappiaceae</taxon>
        <taxon>Pseudovibrio</taxon>
    </lineage>
</organism>
<dbReference type="EMBL" id="FOSK01000005">
    <property type="protein sequence ID" value="SFK46726.1"/>
    <property type="molecule type" value="Genomic_DNA"/>
</dbReference>
<dbReference type="Pfam" id="PF13417">
    <property type="entry name" value="GST_N_3"/>
    <property type="match status" value="1"/>
</dbReference>
<dbReference type="PANTHER" id="PTHR12289">
    <property type="entry name" value="METAXIN RELATED"/>
    <property type="match status" value="1"/>
</dbReference>
<proteinExistence type="predicted"/>
<keyword evidence="3" id="KW-1185">Reference proteome</keyword>
<dbReference type="InterPro" id="IPR036282">
    <property type="entry name" value="Glutathione-S-Trfase_C_sf"/>
</dbReference>
<evidence type="ECO:0000259" key="1">
    <source>
        <dbReference type="Pfam" id="PF13417"/>
    </source>
</evidence>
<reference evidence="2 3" key="1">
    <citation type="submission" date="2016-10" db="EMBL/GenBank/DDBJ databases">
        <authorList>
            <person name="Varghese N."/>
            <person name="Submissions S."/>
        </authorList>
    </citation>
    <scope>NUCLEOTIDE SEQUENCE [LARGE SCALE GENOMIC DNA]</scope>
    <source>
        <strain evidence="2 3">DSM 16392</strain>
    </source>
</reference>
<dbReference type="Pfam" id="PF13410">
    <property type="entry name" value="GST_C_2"/>
    <property type="match status" value="1"/>
</dbReference>
<dbReference type="SUPFAM" id="SSF47616">
    <property type="entry name" value="GST C-terminal domain-like"/>
    <property type="match status" value="1"/>
</dbReference>
<dbReference type="RefSeq" id="WP_093519539.1">
    <property type="nucleotide sequence ID" value="NZ_FOSK01000005.1"/>
</dbReference>
<accession>A0A1I3ZSS5</accession>
<evidence type="ECO:0000313" key="2">
    <source>
        <dbReference type="EMBL" id="SFK46726.1"/>
    </source>
</evidence>
<dbReference type="Proteomes" id="UP000199598">
    <property type="component" value="Unassembled WGS sequence"/>
</dbReference>
<dbReference type="Gene3D" id="1.20.1050.10">
    <property type="match status" value="2"/>
</dbReference>
<sequence>MGNFEIHGALGSPYSMKVRAAFRAKRIPHAWKLCAPMGPNSPIKHVKIPVIPVVKYPDETWMNDSTPLLLDLEEKGEGRSLVPDDPLLRFACYLIEDMADEWLVKAMFHYRWFYEEDRKIVPSWLLYDACLGLDEKTIKAMGQQFGARQISRMPKVGCTPETAPIIEASTKRMLGILEQAVLSKQHFLFGDMASMADVALFGQLYQLKDDPTPSAMLQSEFPFVFRWLDHIDDASGFDGEWITELTPAVKDLLKMVGDTYLPFLAANSKAIDKGEATFTADLPEGFFTQDIFKYQKKCLDRLRDEWAKLTPEHRETLSEFLIGGTEILDCSLAQTAS</sequence>
<feature type="domain" description="GST N-terminal" evidence="1">
    <location>
        <begin position="7"/>
        <end position="79"/>
    </location>
</feature>
<comment type="caution">
    <text evidence="2">The sequence shown here is derived from an EMBL/GenBank/DDBJ whole genome shotgun (WGS) entry which is preliminary data.</text>
</comment>
<evidence type="ECO:0000313" key="3">
    <source>
        <dbReference type="Proteomes" id="UP000199598"/>
    </source>
</evidence>
<gene>
    <name evidence="2" type="ORF">SAMN04488518_105236</name>
</gene>